<dbReference type="InterPro" id="IPR014519">
    <property type="entry name" value="UCP024492"/>
</dbReference>
<proteinExistence type="predicted"/>
<comment type="caution">
    <text evidence="1">The sequence shown here is derived from an EMBL/GenBank/DDBJ whole genome shotgun (WGS) entry which is preliminary data.</text>
</comment>
<dbReference type="InterPro" id="IPR007438">
    <property type="entry name" value="DUF488"/>
</dbReference>
<dbReference type="Proteomes" id="UP000256748">
    <property type="component" value="Unassembled WGS sequence"/>
</dbReference>
<dbReference type="PIRSF" id="PIRSF024492">
    <property type="entry name" value="UCP024492"/>
    <property type="match status" value="1"/>
</dbReference>
<accession>A0A3E1BGL3</accession>
<evidence type="ECO:0000313" key="1">
    <source>
        <dbReference type="EMBL" id="RFB91332.1"/>
    </source>
</evidence>
<dbReference type="AlphaFoldDB" id="A0A3E1BGL3"/>
<name>A0A3E1BGL3_RHILT</name>
<sequence>MKTVYTIGYEGTDIERFVKTLVAVGVQAVADVRAVPLSRKKGFSKNSLREHLESVGIKYLAMQELGDPKEGREAAKAGDYDLFRAVYSAHVDQPESAVAIEKLAAASEEQAVCLLCFERDPKTCHRFIVGERMGAYGYEMMHLFGDDPARYVRNQDKLPKRPSALS</sequence>
<organism evidence="1 2">
    <name type="scientific">Rhizobium leguminosarum bv. trifolii</name>
    <dbReference type="NCBI Taxonomy" id="386"/>
    <lineage>
        <taxon>Bacteria</taxon>
        <taxon>Pseudomonadati</taxon>
        <taxon>Pseudomonadota</taxon>
        <taxon>Alphaproteobacteria</taxon>
        <taxon>Hyphomicrobiales</taxon>
        <taxon>Rhizobiaceae</taxon>
        <taxon>Rhizobium/Agrobacterium group</taxon>
        <taxon>Rhizobium</taxon>
    </lineage>
</organism>
<gene>
    <name evidence="1" type="ORF">B5K10_17485</name>
</gene>
<evidence type="ECO:0000313" key="2">
    <source>
        <dbReference type="Proteomes" id="UP000256748"/>
    </source>
</evidence>
<dbReference type="PANTHER" id="PTHR39337">
    <property type="entry name" value="BLR5642 PROTEIN"/>
    <property type="match status" value="1"/>
</dbReference>
<dbReference type="EMBL" id="NAOO01000019">
    <property type="protein sequence ID" value="RFB91332.1"/>
    <property type="molecule type" value="Genomic_DNA"/>
</dbReference>
<protein>
    <recommendedName>
        <fullName evidence="3">DUF488 domain-containing protein</fullName>
    </recommendedName>
</protein>
<dbReference type="PANTHER" id="PTHR39337:SF1">
    <property type="entry name" value="BLR5642 PROTEIN"/>
    <property type="match status" value="1"/>
</dbReference>
<dbReference type="RefSeq" id="WP_116274603.1">
    <property type="nucleotide sequence ID" value="NZ_KZ859521.1"/>
</dbReference>
<evidence type="ECO:0008006" key="3">
    <source>
        <dbReference type="Google" id="ProtNLM"/>
    </source>
</evidence>
<reference evidence="1 2" key="1">
    <citation type="submission" date="2017-03" db="EMBL/GenBank/DDBJ databases">
        <title>Genome analysis of Rhizobial strains effectives or ineffectives for nitrogen fixation isolated from bean seeds.</title>
        <authorList>
            <person name="Peralta H."/>
            <person name="Aguilar-Vera A."/>
            <person name="Mora Y."/>
            <person name="Vargas-Lagunas C."/>
            <person name="Girard L."/>
            <person name="Mora J."/>
        </authorList>
    </citation>
    <scope>NUCLEOTIDE SEQUENCE [LARGE SCALE GENOMIC DNA]</scope>
    <source>
        <strain evidence="1 2">CCGM5</strain>
    </source>
</reference>
<dbReference type="Pfam" id="PF04343">
    <property type="entry name" value="DUF488"/>
    <property type="match status" value="1"/>
</dbReference>